<evidence type="ECO:0000313" key="2">
    <source>
        <dbReference type="EMBL" id="RUO78707.1"/>
    </source>
</evidence>
<keyword evidence="3" id="KW-1185">Reference proteome</keyword>
<keyword evidence="1" id="KW-0732">Signal</keyword>
<dbReference type="RefSeq" id="WP_126827384.1">
    <property type="nucleotide sequence ID" value="NZ_PIQG01000002.1"/>
</dbReference>
<dbReference type="Proteomes" id="UP000288279">
    <property type="component" value="Unassembled WGS sequence"/>
</dbReference>
<evidence type="ECO:0000313" key="3">
    <source>
        <dbReference type="Proteomes" id="UP000288279"/>
    </source>
</evidence>
<feature type="chain" id="PRO_5019280078" evidence="1">
    <location>
        <begin position="23"/>
        <end position="195"/>
    </location>
</feature>
<accession>A0A432ZL34</accession>
<dbReference type="EMBL" id="PIQG01000002">
    <property type="protein sequence ID" value="RUO78707.1"/>
    <property type="molecule type" value="Genomic_DNA"/>
</dbReference>
<sequence>MRSFITFIASLVLLGHSTNSIAEEIAYTELSRYQAEQKDWPFTRQHSVDIELETESTGLIISDHKVLFSIEQKVTPYQHGEIENCDGYKDICLTLYDEFKFMLPKDFAFDLVSYWSWHDYHFKAMETRSMMLLGKQMELTEIVGINSKNRDMNVTFYVNEELGLVYFSVASSKPMMTFMLAGNTGLWASNEVKSN</sequence>
<evidence type="ECO:0000256" key="1">
    <source>
        <dbReference type="SAM" id="SignalP"/>
    </source>
</evidence>
<comment type="caution">
    <text evidence="2">The sequence shown here is derived from an EMBL/GenBank/DDBJ whole genome shotgun (WGS) entry which is preliminary data.</text>
</comment>
<proteinExistence type="predicted"/>
<protein>
    <submittedName>
        <fullName evidence="2">Uncharacterized protein</fullName>
    </submittedName>
</protein>
<reference evidence="2 3" key="1">
    <citation type="journal article" date="2011" name="Front. Microbiol.">
        <title>Genomic signatures of strain selection and enhancement in Bacillus atrophaeus var. globigii, a historical biowarfare simulant.</title>
        <authorList>
            <person name="Gibbons H.S."/>
            <person name="Broomall S.M."/>
            <person name="McNew L.A."/>
            <person name="Daligault H."/>
            <person name="Chapman C."/>
            <person name="Bruce D."/>
            <person name="Karavis M."/>
            <person name="Krepps M."/>
            <person name="McGregor P.A."/>
            <person name="Hong C."/>
            <person name="Park K.H."/>
            <person name="Akmal A."/>
            <person name="Feldman A."/>
            <person name="Lin J.S."/>
            <person name="Chang W.E."/>
            <person name="Higgs B.W."/>
            <person name="Demirev P."/>
            <person name="Lindquist J."/>
            <person name="Liem A."/>
            <person name="Fochler E."/>
            <person name="Read T.D."/>
            <person name="Tapia R."/>
            <person name="Johnson S."/>
            <person name="Bishop-Lilly K.A."/>
            <person name="Detter C."/>
            <person name="Han C."/>
            <person name="Sozhamannan S."/>
            <person name="Rosenzweig C.N."/>
            <person name="Skowronski E.W."/>
        </authorList>
    </citation>
    <scope>NUCLEOTIDE SEQUENCE [LARGE SCALE GENOMIC DNA]</scope>
    <source>
        <strain evidence="2 3">PIT1</strain>
    </source>
</reference>
<feature type="signal peptide" evidence="1">
    <location>
        <begin position="1"/>
        <end position="22"/>
    </location>
</feature>
<dbReference type="AlphaFoldDB" id="A0A432ZL34"/>
<dbReference type="OrthoDB" id="9956612at2"/>
<name>A0A432ZL34_9GAMM</name>
<organism evidence="2 3">
    <name type="scientific">Pseudidiomarina taiwanensis</name>
    <dbReference type="NCBI Taxonomy" id="337250"/>
    <lineage>
        <taxon>Bacteria</taxon>
        <taxon>Pseudomonadati</taxon>
        <taxon>Pseudomonadota</taxon>
        <taxon>Gammaproteobacteria</taxon>
        <taxon>Alteromonadales</taxon>
        <taxon>Idiomarinaceae</taxon>
        <taxon>Pseudidiomarina</taxon>
    </lineage>
</organism>
<gene>
    <name evidence="2" type="ORF">CWI83_06725</name>
</gene>